<keyword evidence="4" id="KW-1185">Reference proteome</keyword>
<dbReference type="EMBL" id="WIGN01000121">
    <property type="protein sequence ID" value="KAF6808257.1"/>
    <property type="molecule type" value="Genomic_DNA"/>
</dbReference>
<dbReference type="PANTHER" id="PTHR24148">
    <property type="entry name" value="ANKYRIN REPEAT DOMAIN-CONTAINING PROTEIN 39 HOMOLOG-RELATED"/>
    <property type="match status" value="1"/>
</dbReference>
<dbReference type="PANTHER" id="PTHR24148:SF64">
    <property type="entry name" value="HETEROKARYON INCOMPATIBILITY DOMAIN-CONTAINING PROTEIN"/>
    <property type="match status" value="1"/>
</dbReference>
<reference evidence="3 4" key="1">
    <citation type="journal article" date="2020" name="Phytopathology">
        <title>Genome Sequence Resources of Colletotrichum truncatum, C. plurivorum, C. musicola, and C. sojae: Four Species Pathogenic to Soybean (Glycine max).</title>
        <authorList>
            <person name="Rogerio F."/>
            <person name="Boufleur T.R."/>
            <person name="Ciampi-Guillardi M."/>
            <person name="Sukno S.A."/>
            <person name="Thon M.R."/>
            <person name="Massola Junior N.S."/>
            <person name="Baroncelli R."/>
        </authorList>
    </citation>
    <scope>NUCLEOTIDE SEQUENCE [LARGE SCALE GENOMIC DNA]</scope>
    <source>
        <strain evidence="3 4">LFN0009</strain>
    </source>
</reference>
<dbReference type="Pfam" id="PF06985">
    <property type="entry name" value="HET"/>
    <property type="match status" value="1"/>
</dbReference>
<dbReference type="AlphaFoldDB" id="A0A8H6J851"/>
<comment type="caution">
    <text evidence="3">The sequence shown here is derived from an EMBL/GenBank/DDBJ whole genome shotgun (WGS) entry which is preliminary data.</text>
</comment>
<feature type="region of interest" description="Disordered" evidence="1">
    <location>
        <begin position="1"/>
        <end position="22"/>
    </location>
</feature>
<dbReference type="InterPro" id="IPR052895">
    <property type="entry name" value="HetReg/Transcr_Mod"/>
</dbReference>
<evidence type="ECO:0000256" key="1">
    <source>
        <dbReference type="SAM" id="MobiDB-lite"/>
    </source>
</evidence>
<accession>A0A8H6J851</accession>
<feature type="domain" description="Heterokaryon incompatibility" evidence="2">
    <location>
        <begin position="59"/>
        <end position="216"/>
    </location>
</feature>
<dbReference type="Proteomes" id="UP000652219">
    <property type="component" value="Unassembled WGS sequence"/>
</dbReference>
<organism evidence="3 4">
    <name type="scientific">Colletotrichum sojae</name>
    <dbReference type="NCBI Taxonomy" id="2175907"/>
    <lineage>
        <taxon>Eukaryota</taxon>
        <taxon>Fungi</taxon>
        <taxon>Dikarya</taxon>
        <taxon>Ascomycota</taxon>
        <taxon>Pezizomycotina</taxon>
        <taxon>Sordariomycetes</taxon>
        <taxon>Hypocreomycetidae</taxon>
        <taxon>Glomerellales</taxon>
        <taxon>Glomerellaceae</taxon>
        <taxon>Colletotrichum</taxon>
        <taxon>Colletotrichum orchidearum species complex</taxon>
    </lineage>
</organism>
<feature type="compositionally biased region" description="Basic residues" evidence="1">
    <location>
        <begin position="1"/>
        <end position="13"/>
    </location>
</feature>
<evidence type="ECO:0000313" key="3">
    <source>
        <dbReference type="EMBL" id="KAF6808257.1"/>
    </source>
</evidence>
<gene>
    <name evidence="3" type="ORF">CSOJ01_07670</name>
</gene>
<name>A0A8H6J851_9PEZI</name>
<evidence type="ECO:0000313" key="4">
    <source>
        <dbReference type="Proteomes" id="UP000652219"/>
    </source>
</evidence>
<protein>
    <submittedName>
        <fullName evidence="3">Heterokaryon incompatibility protein</fullName>
    </submittedName>
</protein>
<proteinExistence type="predicted"/>
<sequence length="573" mass="64460">MNVHRHKRRKHLRGAVPTPSEHHFKPLAGPDIRLLEIKPGKGAVECRLHHSPMGSSPRYVALSYVWGDASSTQLIKVDGRCFAVTQNLYSGLLRLRAMLARGDIPARTLFWIDAVCVNQRDADEKSAQVPRMGDVYRSAAQVIVWLSTDKSTARIEAEHMREILAPVGEGEWNKLQEARKKGYASAEDDVAILALQLSFDRFVDHPWFSRTWTLQEAVMARESPVFVCGDDDCGASITLDALAEKAEMFRGNTDMPLLRILILRDMVSSHYPVPENSGLSLIWLLRCMCIREASVIQDRVYGCYAIFQALHCNGTPLPTPDYNLPEGQIFADIARLLVQRTGTSFVLNTAMVKRRLKNTPTWASDLRHVYGKLSKELGPSPQDPEHWVRVSDDGRTLSIKAVLVGRCVTVLEPPADCAGDYDLDTVEPRVHELIADFERRMIVPLARNRGGQADDVRRSLLCMDSLLDMYERFLRGTPQRYNVEDIDAFTDLRFLLFERSVFVTETGLVGIAHEDGPCRIGDLIYLRVDDGPICLRKAAPYGAEQYEVIGPIKICERGLRDPADKTFGYVDLI</sequence>
<evidence type="ECO:0000259" key="2">
    <source>
        <dbReference type="Pfam" id="PF06985"/>
    </source>
</evidence>
<dbReference type="InterPro" id="IPR010730">
    <property type="entry name" value="HET"/>
</dbReference>